<gene>
    <name evidence="1" type="ORF">F4827_007093</name>
</gene>
<organism evidence="1 2">
    <name type="scientific">Paraburkholderia bannensis</name>
    <dbReference type="NCBI Taxonomy" id="765414"/>
    <lineage>
        <taxon>Bacteria</taxon>
        <taxon>Pseudomonadati</taxon>
        <taxon>Pseudomonadota</taxon>
        <taxon>Betaproteobacteria</taxon>
        <taxon>Burkholderiales</taxon>
        <taxon>Burkholderiaceae</taxon>
        <taxon>Paraburkholderia</taxon>
    </lineage>
</organism>
<protein>
    <submittedName>
        <fullName evidence="1">Uncharacterized protein</fullName>
    </submittedName>
</protein>
<dbReference type="RefSeq" id="WP_183733816.1">
    <property type="nucleotide sequence ID" value="NZ_JACHBW010000050.1"/>
</dbReference>
<dbReference type="EMBL" id="JACHBW010000050">
    <property type="protein sequence ID" value="MBB6107211.1"/>
    <property type="molecule type" value="Genomic_DNA"/>
</dbReference>
<comment type="caution">
    <text evidence="1">The sequence shown here is derived from an EMBL/GenBank/DDBJ whole genome shotgun (WGS) entry which is preliminary data.</text>
</comment>
<reference evidence="1 2" key="1">
    <citation type="submission" date="2020-08" db="EMBL/GenBank/DDBJ databases">
        <title>Above-ground endophytic microbial communities from plants in different locations in the United States.</title>
        <authorList>
            <person name="Frank C."/>
        </authorList>
    </citation>
    <scope>NUCLEOTIDE SEQUENCE [LARGE SCALE GENOMIC DNA]</scope>
    <source>
        <strain evidence="1 2">WP4_2_2</strain>
    </source>
</reference>
<accession>A0A7W9U6H3</accession>
<evidence type="ECO:0000313" key="1">
    <source>
        <dbReference type="EMBL" id="MBB6107211.1"/>
    </source>
</evidence>
<keyword evidence="2" id="KW-1185">Reference proteome</keyword>
<dbReference type="AlphaFoldDB" id="A0A7W9U6H3"/>
<name>A0A7W9U6H3_9BURK</name>
<proteinExistence type="predicted"/>
<dbReference type="Proteomes" id="UP000571554">
    <property type="component" value="Unassembled WGS sequence"/>
</dbReference>
<sequence length="79" mass="9079">MDMDGFRPYRGYFYRASANFGQDGSWRGTIDIFRRRWDGTTETVISKMDVPGTFIAEELALAASDAYCHVLIDDAEFQR</sequence>
<evidence type="ECO:0000313" key="2">
    <source>
        <dbReference type="Proteomes" id="UP000571554"/>
    </source>
</evidence>